<reference evidence="2" key="1">
    <citation type="submission" date="2019-12" db="EMBL/GenBank/DDBJ databases">
        <authorList>
            <person name="zhang j."/>
            <person name="sun C.M."/>
        </authorList>
    </citation>
    <scope>NUCLEOTIDE SEQUENCE</scope>
    <source>
        <strain evidence="2">NS-1</strain>
    </source>
</reference>
<dbReference type="Pfam" id="PF04016">
    <property type="entry name" value="DUF364"/>
    <property type="match status" value="1"/>
</dbReference>
<dbReference type="Gene3D" id="3.40.50.11590">
    <property type="match status" value="1"/>
</dbReference>
<dbReference type="Proteomes" id="UP000665020">
    <property type="component" value="Chromosome"/>
</dbReference>
<name>A0A8A7K5Z4_9FIRM</name>
<gene>
    <name evidence="2" type="ORF">GM661_03610</name>
</gene>
<proteinExistence type="predicted"/>
<dbReference type="SUPFAM" id="SSF159713">
    <property type="entry name" value="Dhaf3308-like"/>
    <property type="match status" value="1"/>
</dbReference>
<keyword evidence="3" id="KW-1185">Reference proteome</keyword>
<evidence type="ECO:0000259" key="1">
    <source>
        <dbReference type="Pfam" id="PF04016"/>
    </source>
</evidence>
<feature type="domain" description="Putative heavy-metal chelation" evidence="1">
    <location>
        <begin position="137"/>
        <end position="225"/>
    </location>
</feature>
<organism evidence="2 3">
    <name type="scientific">Iocasia fonsfrigidae</name>
    <dbReference type="NCBI Taxonomy" id="2682810"/>
    <lineage>
        <taxon>Bacteria</taxon>
        <taxon>Bacillati</taxon>
        <taxon>Bacillota</taxon>
        <taxon>Clostridia</taxon>
        <taxon>Halanaerobiales</taxon>
        <taxon>Halanaerobiaceae</taxon>
        <taxon>Iocasia</taxon>
    </lineage>
</organism>
<evidence type="ECO:0000313" key="2">
    <source>
        <dbReference type="EMBL" id="QTL97126.1"/>
    </source>
</evidence>
<dbReference type="InterPro" id="IPR007161">
    <property type="entry name" value="DUF364"/>
</dbReference>
<dbReference type="KEGG" id="ifn:GM661_03610"/>
<sequence>MSVLARAREKFKGIIIKNNLLEQDIMISAHGLSTEEVIGNPERNDFPLLQGKEVMIQAEFNGSYGQAFTDHPGNYRGSLKDIIALPLDSIYQRALLVATINSVLRSLNLLEKTVHCKNEEPELCAAKMLNWLTEQPIKIKATTKLGLIGFQPAILEESIKFFGAENLILTDLNQEKIGQERYGVKVWSGTEDNERLIKEADLILLTGSTIVNGSLDGLLKLLDHYNKRYFIYGNTISGVASLLELPWLCFYGR</sequence>
<dbReference type="AlphaFoldDB" id="A0A8A7K5Z4"/>
<dbReference type="RefSeq" id="WP_230868778.1">
    <property type="nucleotide sequence ID" value="NZ_CP046640.1"/>
</dbReference>
<dbReference type="EMBL" id="CP046640">
    <property type="protein sequence ID" value="QTL97126.1"/>
    <property type="molecule type" value="Genomic_DNA"/>
</dbReference>
<accession>A0A8A7K5Z4</accession>
<protein>
    <recommendedName>
        <fullName evidence="1">Putative heavy-metal chelation domain-containing protein</fullName>
    </recommendedName>
</protein>
<evidence type="ECO:0000313" key="3">
    <source>
        <dbReference type="Proteomes" id="UP000665020"/>
    </source>
</evidence>